<proteinExistence type="predicted"/>
<evidence type="ECO:0000256" key="8">
    <source>
        <dbReference type="SAM" id="MobiDB-lite"/>
    </source>
</evidence>
<comment type="subcellular location">
    <subcellularLocation>
        <location evidence="1">Nucleus</location>
        <location evidence="1">Nuclear pore complex</location>
    </subcellularLocation>
</comment>
<dbReference type="EMBL" id="ML992512">
    <property type="protein sequence ID" value="KAF2220442.1"/>
    <property type="molecule type" value="Genomic_DNA"/>
</dbReference>
<gene>
    <name evidence="11" type="ORF">BDZ85DRAFT_26514</name>
</gene>
<accession>A0A6A6G3X6</accession>
<evidence type="ECO:0000256" key="6">
    <source>
        <dbReference type="ARBA" id="ARBA00023132"/>
    </source>
</evidence>
<keyword evidence="7" id="KW-0539">Nucleus</keyword>
<dbReference type="Proteomes" id="UP000799538">
    <property type="component" value="Unassembled WGS sequence"/>
</dbReference>
<evidence type="ECO:0000256" key="2">
    <source>
        <dbReference type="ARBA" id="ARBA00022448"/>
    </source>
</evidence>
<dbReference type="GO" id="GO:0044611">
    <property type="term" value="C:nuclear pore inner ring"/>
    <property type="evidence" value="ECO:0007669"/>
    <property type="project" value="TreeGrafter"/>
</dbReference>
<protein>
    <submittedName>
        <fullName evidence="11">Nucleoporin subcomplex protein binding to Pom34-domain-containing protein</fullName>
    </submittedName>
</protein>
<evidence type="ECO:0000256" key="7">
    <source>
        <dbReference type="ARBA" id="ARBA00023242"/>
    </source>
</evidence>
<keyword evidence="6" id="KW-0906">Nuclear pore complex</keyword>
<dbReference type="GO" id="GO:0017056">
    <property type="term" value="F:structural constituent of nuclear pore"/>
    <property type="evidence" value="ECO:0007669"/>
    <property type="project" value="InterPro"/>
</dbReference>
<keyword evidence="4" id="KW-0653">Protein transport</keyword>
<keyword evidence="2" id="KW-0813">Transport</keyword>
<dbReference type="InterPro" id="IPR041634">
    <property type="entry name" value="Nup188_C"/>
</dbReference>
<keyword evidence="12" id="KW-1185">Reference proteome</keyword>
<dbReference type="InterPro" id="IPR044840">
    <property type="entry name" value="Nup188"/>
</dbReference>
<dbReference type="GO" id="GO:0051028">
    <property type="term" value="P:mRNA transport"/>
    <property type="evidence" value="ECO:0007669"/>
    <property type="project" value="UniProtKB-KW"/>
</dbReference>
<dbReference type="GO" id="GO:0006606">
    <property type="term" value="P:protein import into nucleus"/>
    <property type="evidence" value="ECO:0007669"/>
    <property type="project" value="TreeGrafter"/>
</dbReference>
<feature type="domain" description="Nuclear pore protein Nup188 C-terminal" evidence="9">
    <location>
        <begin position="1450"/>
        <end position="1832"/>
    </location>
</feature>
<evidence type="ECO:0000313" key="11">
    <source>
        <dbReference type="EMBL" id="KAF2220442.1"/>
    </source>
</evidence>
<organism evidence="11 12">
    <name type="scientific">Elsinoe ampelina</name>
    <dbReference type="NCBI Taxonomy" id="302913"/>
    <lineage>
        <taxon>Eukaryota</taxon>
        <taxon>Fungi</taxon>
        <taxon>Dikarya</taxon>
        <taxon>Ascomycota</taxon>
        <taxon>Pezizomycotina</taxon>
        <taxon>Dothideomycetes</taxon>
        <taxon>Dothideomycetidae</taxon>
        <taxon>Myriangiales</taxon>
        <taxon>Elsinoaceae</taxon>
        <taxon>Elsinoe</taxon>
    </lineage>
</organism>
<dbReference type="PANTHER" id="PTHR31431:SF1">
    <property type="entry name" value="NUCLEOPORIN NUP188"/>
    <property type="match status" value="1"/>
</dbReference>
<evidence type="ECO:0000313" key="12">
    <source>
        <dbReference type="Proteomes" id="UP000799538"/>
    </source>
</evidence>
<dbReference type="Gene3D" id="1.25.10.70">
    <property type="match status" value="1"/>
</dbReference>
<evidence type="ECO:0000259" key="10">
    <source>
        <dbReference type="Pfam" id="PF21093"/>
    </source>
</evidence>
<reference evidence="12" key="1">
    <citation type="journal article" date="2020" name="Stud. Mycol.">
        <title>101 Dothideomycetes genomes: A test case for predicting lifestyles and emergence of pathogens.</title>
        <authorList>
            <person name="Haridas S."/>
            <person name="Albert R."/>
            <person name="Binder M."/>
            <person name="Bloem J."/>
            <person name="LaButti K."/>
            <person name="Salamov A."/>
            <person name="Andreopoulos B."/>
            <person name="Baker S."/>
            <person name="Barry K."/>
            <person name="Bills G."/>
            <person name="Bluhm B."/>
            <person name="Cannon C."/>
            <person name="Castanera R."/>
            <person name="Culley D."/>
            <person name="Daum C."/>
            <person name="Ezra D."/>
            <person name="Gonzalez J."/>
            <person name="Henrissat B."/>
            <person name="Kuo A."/>
            <person name="Liang C."/>
            <person name="Lipzen A."/>
            <person name="Lutzoni F."/>
            <person name="Magnuson J."/>
            <person name="Mondo S."/>
            <person name="Nolan M."/>
            <person name="Ohm R."/>
            <person name="Pangilinan J."/>
            <person name="Park H.-J."/>
            <person name="Ramirez L."/>
            <person name="Alfaro M."/>
            <person name="Sun H."/>
            <person name="Tritt A."/>
            <person name="Yoshinaga Y."/>
            <person name="Zwiers L.-H."/>
            <person name="Turgeon B."/>
            <person name="Goodwin S."/>
            <person name="Spatafora J."/>
            <person name="Crous P."/>
            <person name="Grigoriev I."/>
        </authorList>
    </citation>
    <scope>NUCLEOTIDE SEQUENCE [LARGE SCALE GENOMIC DNA]</scope>
    <source>
        <strain evidence="12">CECT 20119</strain>
    </source>
</reference>
<sequence>MASASTGSFYLPALDDVLQRRQAIVSWRTLFIALAEPLATAQASSIDKVLQDQKVRQILIDPFSAHQKPTQESRTQFDNLTSAINAPASKDSQYDVKELKEDALWLSKEVGADEVISLRTALLEWQDRPRRKLLSRWSEDEIVGLRSTTAASSSAAFSSLLNHCEILPPGDEAREVKGGARDHLLALFYSEQEYLWKSAEAVFGLAQPSDMQLSTRASPKATLSPELRLTTTSLWNAHVDAFGGEGKNGAIAIIADTLQGLFEKVTPPQRWPASMHGNVAASTSYLRSTLETMICLLRLLQIHLRKDSQDTTTTSEITAWFGMLQDCFFFSPLEEIDREQCSIIASLVVFNSVDLLRIGPAMEYLYNKIESSESTLYPKLSRKSYIEDAACLRSLTECFLSVLDDVKAWMGPVCLVWAVLAQHLRILSDDLEGETNLLIADGQEDNSDRSSRRSSLKGSTPRPTSKLDILLKAIVEACPKTEEGADAIELLGKFALGAAGASQTSDQMVHNLSQAFRLPSDIHTTVLSKMTAMDILRHAIPMVASAPALADSLVEVLSYDFIPTPDPSTIDLSLWPSQPAKSLDDDKEGLGSLMAQVVARYPYEMGPFAVCLQTAAYSEAYVDEDGSKIAILLEGLDSFTCEIPLDWPCTPSNEPDRVVLQQDLPIFELQRGVPSTNTRKLFTIPAGTEGLTLAEKGRCAVIRWYYRHSALEYIGALLASQSKQARTVAAFGPSDLDVRVEADLVALLTTMLRGALTSSDVEAPKLLLGRISDGMDRNNDIISVVFSTFEHHLQRYAVSVGDDSSIALLVQCIEFMKITMHVFPERVWNQLGRSSLLPINDISGALVSVVGSTEIPMARFRFLAACTTLYESLISDCTRRAALQESSTTTKAVARFGDANLHNPQTPYKTMSTLLFNFSRVLLDVLQSQTNWRFDEPVERSNVVSTILRSSNTILQLAFATGTGTKGLCSTVEPAASGLATVYLTDSEKDLPMLPIIDTLVTALAELGPRFEPRHSHELLSAAVESLRFCTSLLRVGMAKEKSGAALRNQLFRALPILARLLAVHEVFRPLVSDLLTVLVQYASISSQDPPSLLGHLSAEATRSFLAVVTDTNAPLQNLDAEAVVWDMLSAIVSSKQQWLAISLLTGSTPRERLKSGNDSTNTKKSLITTALDSLVKLETMPPRRALAILAFVSHSQNHWEWVSSTIAQHSQFLSSVSEWLSKLTRNTRQSDTEACIRNANENQMAAFVCDILARYIHNTGDGTQQDKAKRLSTSLTYLRDHATQVDGYNHSLHKNLIKNFDQKFGGISLDSFKRATLNPADLGPKYYYDLDLADKVFGYDPSWRRAKGQGFVDEVARANVNFSLVDSQIALLKSWKSLAMELLSVAGSNTQIQKDMTKVATGCLRANIDSTIPTQIFENVSETRVDFVFAILQHLHRAGSKEPEVKNLFVLTLEAIRATGLDFEVITEAKVASYYRTLLQILFLAVQPHVQESKQDVQRLGKQSLSKSAATNAVPLSPLTSSFLEILNKVIAVNFRALCTLVHSSTPETPTLAQPSDFVLLTALLQSLFRIPSTLTVHRQIASTVSDASLIRYAISLYSWSDSLTPSDPGIYGEIAVLFLLSLSTIPQVAEVIATESVLTSISSANVTAYLRAPASGSKSSGGCGPFDQPSRVHSIWSRGILPLLLNIISAVGPGIAAEISGFLNSFPSQLKRCATELLSPLQPSARDPYRGCITLSLAAEAHSLALLGSIIEGLRQQGAAIGVDAGEIEEVAFDRKAVGEAAEGLLRNRRGLGERIVPLGERDESLRKKKVGESDALEQLVVKELQGVVDAANAI</sequence>
<dbReference type="InterPro" id="IPR048883">
    <property type="entry name" value="Nup188_N-subdom_III"/>
</dbReference>
<keyword evidence="5" id="KW-0811">Translocation</keyword>
<feature type="region of interest" description="Disordered" evidence="8">
    <location>
        <begin position="442"/>
        <end position="463"/>
    </location>
</feature>
<evidence type="ECO:0000256" key="5">
    <source>
        <dbReference type="ARBA" id="ARBA00023010"/>
    </source>
</evidence>
<dbReference type="PANTHER" id="PTHR31431">
    <property type="entry name" value="NUCLEOPORIN NUP188 HOMOLOG"/>
    <property type="match status" value="1"/>
</dbReference>
<name>A0A6A6G3X6_9PEZI</name>
<evidence type="ECO:0000256" key="1">
    <source>
        <dbReference type="ARBA" id="ARBA00004567"/>
    </source>
</evidence>
<dbReference type="Pfam" id="PF18378">
    <property type="entry name" value="Nup188_C"/>
    <property type="match status" value="1"/>
</dbReference>
<evidence type="ECO:0000256" key="4">
    <source>
        <dbReference type="ARBA" id="ARBA00022927"/>
    </source>
</evidence>
<dbReference type="GO" id="GO:0006405">
    <property type="term" value="P:RNA export from nucleus"/>
    <property type="evidence" value="ECO:0007669"/>
    <property type="project" value="TreeGrafter"/>
</dbReference>
<evidence type="ECO:0000256" key="3">
    <source>
        <dbReference type="ARBA" id="ARBA00022816"/>
    </source>
</evidence>
<dbReference type="Pfam" id="PF21093">
    <property type="entry name" value="Nup188_N-subdom_III"/>
    <property type="match status" value="1"/>
</dbReference>
<evidence type="ECO:0000259" key="9">
    <source>
        <dbReference type="Pfam" id="PF18378"/>
    </source>
</evidence>
<dbReference type="OrthoDB" id="102511at2759"/>
<keyword evidence="3" id="KW-0509">mRNA transport</keyword>
<feature type="domain" description="Nucleoporin Nup188 N-terminal subdomain III" evidence="10">
    <location>
        <begin position="702"/>
        <end position="1147"/>
    </location>
</feature>